<organism evidence="2 3">
    <name type="scientific">Rhizobium leguminosarum</name>
    <dbReference type="NCBI Taxonomy" id="384"/>
    <lineage>
        <taxon>Bacteria</taxon>
        <taxon>Pseudomonadati</taxon>
        <taxon>Pseudomonadota</taxon>
        <taxon>Alphaproteobacteria</taxon>
        <taxon>Hyphomicrobiales</taxon>
        <taxon>Rhizobiaceae</taxon>
        <taxon>Rhizobium/Agrobacterium group</taxon>
        <taxon>Rhizobium</taxon>
    </lineage>
</organism>
<dbReference type="Proteomes" id="UP000290767">
    <property type="component" value="Unassembled WGS sequence"/>
</dbReference>
<dbReference type="AlphaFoldDB" id="A0A4Q1UG38"/>
<accession>A0A4Q1UG38</accession>
<proteinExistence type="predicted"/>
<protein>
    <recommendedName>
        <fullName evidence="1">RelA/SpoT domain-containing protein</fullName>
    </recommendedName>
</protein>
<dbReference type="InterPro" id="IPR043519">
    <property type="entry name" value="NT_sf"/>
</dbReference>
<dbReference type="PANTHER" id="PTHR47837:SF1">
    <property type="entry name" value="GTP PYROPHOSPHOKINASE YJBM"/>
    <property type="match status" value="1"/>
</dbReference>
<dbReference type="InterPro" id="IPR007685">
    <property type="entry name" value="RelA_SpoT"/>
</dbReference>
<gene>
    <name evidence="2" type="ORF">B5P46_01935</name>
</gene>
<name>A0A4Q1UG38_RHILE</name>
<evidence type="ECO:0000313" key="3">
    <source>
        <dbReference type="Proteomes" id="UP000290767"/>
    </source>
</evidence>
<dbReference type="SUPFAM" id="SSF81301">
    <property type="entry name" value="Nucleotidyltransferase"/>
    <property type="match status" value="1"/>
</dbReference>
<dbReference type="InterPro" id="IPR052366">
    <property type="entry name" value="GTP_Pyrophosphokinase"/>
</dbReference>
<dbReference type="PANTHER" id="PTHR47837">
    <property type="entry name" value="GTP PYROPHOSPHOKINASE YJBM"/>
    <property type="match status" value="1"/>
</dbReference>
<dbReference type="Pfam" id="PF04607">
    <property type="entry name" value="RelA_SpoT"/>
    <property type="match status" value="1"/>
</dbReference>
<dbReference type="SMART" id="SM00954">
    <property type="entry name" value="RelA_SpoT"/>
    <property type="match status" value="1"/>
</dbReference>
<evidence type="ECO:0000259" key="1">
    <source>
        <dbReference type="SMART" id="SM00954"/>
    </source>
</evidence>
<comment type="caution">
    <text evidence="2">The sequence shown here is derived from an EMBL/GenBank/DDBJ whole genome shotgun (WGS) entry which is preliminary data.</text>
</comment>
<dbReference type="CDD" id="cd05399">
    <property type="entry name" value="NT_Rel-Spo_like"/>
    <property type="match status" value="1"/>
</dbReference>
<reference evidence="2 3" key="1">
    <citation type="submission" date="2017-03" db="EMBL/GenBank/DDBJ databases">
        <authorList>
            <person name="Safronova V.I."/>
            <person name="Sazanova A.L."/>
            <person name="Chirak E.R."/>
        </authorList>
    </citation>
    <scope>NUCLEOTIDE SEQUENCE [LARGE SCALE GENOMIC DNA]</scope>
    <source>
        <strain evidence="2 3">Tri-43</strain>
    </source>
</reference>
<evidence type="ECO:0000313" key="2">
    <source>
        <dbReference type="EMBL" id="RXT29848.1"/>
    </source>
</evidence>
<dbReference type="RefSeq" id="WP_129417217.1">
    <property type="nucleotide sequence ID" value="NZ_MZMU01000002.1"/>
</dbReference>
<dbReference type="GO" id="GO:0015969">
    <property type="term" value="P:guanosine tetraphosphate metabolic process"/>
    <property type="evidence" value="ECO:0007669"/>
    <property type="project" value="InterPro"/>
</dbReference>
<dbReference type="Gene3D" id="1.10.287.860">
    <property type="entry name" value="Nucleotidyltransferase"/>
    <property type="match status" value="1"/>
</dbReference>
<dbReference type="EMBL" id="MZMU01000002">
    <property type="protein sequence ID" value="RXT29848.1"/>
    <property type="molecule type" value="Genomic_DNA"/>
</dbReference>
<feature type="domain" description="RelA/SpoT" evidence="1">
    <location>
        <begin position="53"/>
        <end position="177"/>
    </location>
</feature>
<sequence length="428" mass="47447">MAWNSFSDKRLNEIYRANRRGMGETARRLQSLVKRSIASIEDRALVRVELRAVRIKTLPSIRKKAEKHGWGPEHALWFCSDLIGCRVVCNNVEDAYRFVELLKEALPIFPQKPEVQDQIAVPNGAGYRALHLNFGLDVGKHPLSPMRYPCEVQVRTRLQDAWAELSHDDIYKAEGLPDDLRDRFRDLAITLMAADTIASGIRRKVTADVTPSANRPNLSVVSADGRAHIFSNVFGRSPPGYLIQQAQERAQELNLTSLAVAASKLEDLCFRHRASEAYEKIMPVPVPVEGLFLAAIDAGANGEDWAIAELSRLAAEEWNEIDRTARHEALSALPATIEDFCEAIEEHEGDEDILAWSAALDTTSGCLVCGASVVDVYSFAEAAVAHYQADEVYHERIESAVMSSSVETGGVGDGSLCSYHDDQMRNDD</sequence>
<dbReference type="Gene3D" id="3.30.460.10">
    <property type="entry name" value="Beta Polymerase, domain 2"/>
    <property type="match status" value="1"/>
</dbReference>